<comment type="caution">
    <text evidence="1">The sequence shown here is derived from an EMBL/GenBank/DDBJ whole genome shotgun (WGS) entry which is preliminary data.</text>
</comment>
<dbReference type="EMBL" id="BSOW01000015">
    <property type="protein sequence ID" value="GLR87767.1"/>
    <property type="molecule type" value="Genomic_DNA"/>
</dbReference>
<evidence type="ECO:0008006" key="3">
    <source>
        <dbReference type="Google" id="ProtNLM"/>
    </source>
</evidence>
<protein>
    <recommendedName>
        <fullName evidence="3">N-acetyltransferase domain-containing protein</fullName>
    </recommendedName>
</protein>
<keyword evidence="2" id="KW-1185">Reference proteome</keyword>
<name>A0ABQ6B6V2_9BRAD</name>
<dbReference type="Proteomes" id="UP001156905">
    <property type="component" value="Unassembled WGS sequence"/>
</dbReference>
<gene>
    <name evidence="1" type="ORF">GCM10007857_44780</name>
</gene>
<accession>A0ABQ6B6V2</accession>
<dbReference type="SUPFAM" id="SSF55729">
    <property type="entry name" value="Acyl-CoA N-acyltransferases (Nat)"/>
    <property type="match status" value="1"/>
</dbReference>
<organism evidence="1 2">
    <name type="scientific">Bradyrhizobium iriomotense</name>
    <dbReference type="NCBI Taxonomy" id="441950"/>
    <lineage>
        <taxon>Bacteria</taxon>
        <taxon>Pseudomonadati</taxon>
        <taxon>Pseudomonadota</taxon>
        <taxon>Alphaproteobacteria</taxon>
        <taxon>Hyphomicrobiales</taxon>
        <taxon>Nitrobacteraceae</taxon>
        <taxon>Bradyrhizobium</taxon>
    </lineage>
</organism>
<reference evidence="2" key="1">
    <citation type="journal article" date="2019" name="Int. J. Syst. Evol. Microbiol.">
        <title>The Global Catalogue of Microorganisms (GCM) 10K type strain sequencing project: providing services to taxonomists for standard genome sequencing and annotation.</title>
        <authorList>
            <consortium name="The Broad Institute Genomics Platform"/>
            <consortium name="The Broad Institute Genome Sequencing Center for Infectious Disease"/>
            <person name="Wu L."/>
            <person name="Ma J."/>
        </authorList>
    </citation>
    <scope>NUCLEOTIDE SEQUENCE [LARGE SCALE GENOMIC DNA]</scope>
    <source>
        <strain evidence="2">NBRC 102520</strain>
    </source>
</reference>
<dbReference type="Gene3D" id="3.40.630.30">
    <property type="match status" value="1"/>
</dbReference>
<dbReference type="InterPro" id="IPR016181">
    <property type="entry name" value="Acyl_CoA_acyltransferase"/>
</dbReference>
<proteinExistence type="predicted"/>
<evidence type="ECO:0000313" key="2">
    <source>
        <dbReference type="Proteomes" id="UP001156905"/>
    </source>
</evidence>
<evidence type="ECO:0000313" key="1">
    <source>
        <dbReference type="EMBL" id="GLR87767.1"/>
    </source>
</evidence>
<sequence>MRGTGLGRQLVETACNLITEREVSVWLYAQERVGGFYVKLGFALVLTGVPHHISGLVGLYELKLGNRAEASSKQLRSRMA</sequence>